<dbReference type="SMART" id="SM00091">
    <property type="entry name" value="PAS"/>
    <property type="match status" value="1"/>
</dbReference>
<dbReference type="InterPro" id="IPR000014">
    <property type="entry name" value="PAS"/>
</dbReference>
<dbReference type="PROSITE" id="PS50109">
    <property type="entry name" value="HIS_KIN"/>
    <property type="match status" value="1"/>
</dbReference>
<evidence type="ECO:0000256" key="6">
    <source>
        <dbReference type="ARBA" id="ARBA00022679"/>
    </source>
</evidence>
<dbReference type="GO" id="GO:0004721">
    <property type="term" value="F:phosphoprotein phosphatase activity"/>
    <property type="evidence" value="ECO:0007669"/>
    <property type="project" value="TreeGrafter"/>
</dbReference>
<dbReference type="InterPro" id="IPR003660">
    <property type="entry name" value="HAMP_dom"/>
</dbReference>
<evidence type="ECO:0000256" key="7">
    <source>
        <dbReference type="ARBA" id="ARBA00022741"/>
    </source>
</evidence>
<dbReference type="AlphaFoldDB" id="A0A518BA91"/>
<organism evidence="17 18">
    <name type="scientific">Kolteria novifilia</name>
    <dbReference type="NCBI Taxonomy" id="2527975"/>
    <lineage>
        <taxon>Bacteria</taxon>
        <taxon>Pseudomonadati</taxon>
        <taxon>Planctomycetota</taxon>
        <taxon>Planctomycetia</taxon>
        <taxon>Kolteriales</taxon>
        <taxon>Kolteriaceae</taxon>
        <taxon>Kolteria</taxon>
    </lineage>
</organism>
<evidence type="ECO:0000256" key="4">
    <source>
        <dbReference type="ARBA" id="ARBA00022475"/>
    </source>
</evidence>
<dbReference type="Gene3D" id="6.10.340.10">
    <property type="match status" value="1"/>
</dbReference>
<dbReference type="SMART" id="SM00387">
    <property type="entry name" value="HATPase_c"/>
    <property type="match status" value="1"/>
</dbReference>
<evidence type="ECO:0000313" key="18">
    <source>
        <dbReference type="Proteomes" id="UP000317093"/>
    </source>
</evidence>
<dbReference type="InterPro" id="IPR035965">
    <property type="entry name" value="PAS-like_dom_sf"/>
</dbReference>
<dbReference type="SUPFAM" id="SSF158472">
    <property type="entry name" value="HAMP domain-like"/>
    <property type="match status" value="1"/>
</dbReference>
<evidence type="ECO:0000256" key="2">
    <source>
        <dbReference type="ARBA" id="ARBA00004236"/>
    </source>
</evidence>
<feature type="region of interest" description="Disordered" evidence="12">
    <location>
        <begin position="585"/>
        <end position="614"/>
    </location>
</feature>
<dbReference type="InterPro" id="IPR013767">
    <property type="entry name" value="PAS_fold"/>
</dbReference>
<keyword evidence="9" id="KW-0067">ATP-binding</keyword>
<keyword evidence="5" id="KW-0597">Phosphoprotein</keyword>
<dbReference type="SUPFAM" id="SSF47384">
    <property type="entry name" value="Homodimeric domain of signal transducing histidine kinase"/>
    <property type="match status" value="1"/>
</dbReference>
<name>A0A518BA91_9BACT</name>
<dbReference type="PROSITE" id="PS50885">
    <property type="entry name" value="HAMP"/>
    <property type="match status" value="1"/>
</dbReference>
<dbReference type="GO" id="GO:0016036">
    <property type="term" value="P:cellular response to phosphate starvation"/>
    <property type="evidence" value="ECO:0007669"/>
    <property type="project" value="TreeGrafter"/>
</dbReference>
<dbReference type="Pfam" id="PF00672">
    <property type="entry name" value="HAMP"/>
    <property type="match status" value="1"/>
</dbReference>
<feature type="transmembrane region" description="Helical" evidence="13">
    <location>
        <begin position="162"/>
        <end position="185"/>
    </location>
</feature>
<dbReference type="Pfam" id="PF02518">
    <property type="entry name" value="HATPase_c"/>
    <property type="match status" value="1"/>
</dbReference>
<dbReference type="CDD" id="cd00082">
    <property type="entry name" value="HisKA"/>
    <property type="match status" value="1"/>
</dbReference>
<evidence type="ECO:0000256" key="10">
    <source>
        <dbReference type="ARBA" id="ARBA00023012"/>
    </source>
</evidence>
<keyword evidence="4" id="KW-1003">Cell membrane</keyword>
<dbReference type="GO" id="GO:0000155">
    <property type="term" value="F:phosphorelay sensor kinase activity"/>
    <property type="evidence" value="ECO:0007669"/>
    <property type="project" value="InterPro"/>
</dbReference>
<dbReference type="GO" id="GO:0005886">
    <property type="term" value="C:plasma membrane"/>
    <property type="evidence" value="ECO:0007669"/>
    <property type="project" value="UniProtKB-SubCell"/>
</dbReference>
<proteinExistence type="predicted"/>
<evidence type="ECO:0000256" key="9">
    <source>
        <dbReference type="ARBA" id="ARBA00022840"/>
    </source>
</evidence>
<dbReference type="Proteomes" id="UP000317093">
    <property type="component" value="Chromosome"/>
</dbReference>
<evidence type="ECO:0000256" key="13">
    <source>
        <dbReference type="SAM" id="Phobius"/>
    </source>
</evidence>
<evidence type="ECO:0000256" key="11">
    <source>
        <dbReference type="ARBA" id="ARBA00023136"/>
    </source>
</evidence>
<dbReference type="SUPFAM" id="SSF55785">
    <property type="entry name" value="PYP-like sensor domain (PAS domain)"/>
    <property type="match status" value="1"/>
</dbReference>
<dbReference type="GO" id="GO:0006355">
    <property type="term" value="P:regulation of DNA-templated transcription"/>
    <property type="evidence" value="ECO:0007669"/>
    <property type="project" value="InterPro"/>
</dbReference>
<evidence type="ECO:0000256" key="5">
    <source>
        <dbReference type="ARBA" id="ARBA00022553"/>
    </source>
</evidence>
<dbReference type="InterPro" id="IPR036097">
    <property type="entry name" value="HisK_dim/P_sf"/>
</dbReference>
<dbReference type="CDD" id="cd06225">
    <property type="entry name" value="HAMP"/>
    <property type="match status" value="1"/>
</dbReference>
<sequence length="614" mass="67491">MFWKLFGPFAALTIVGLAVFATSIRDRLGAVAVSQAKESLRTTSSLIAPQLAKFASASGQQPSQATLDRLASDISARISLFDQERRLLADSSPKRTQDSAETSRPELDQASRSGFGSILRPDRANGERQLFVARRLELDGVPVGFVRLSVPLASLRTQETGVWRTAAAIGMVLLVSGAACSWFLLKSWQARLDGLTARVQAVASGEHDISLDLHRGDELDSLSHALEKMRATLIGHWLRTDRVKHDLQAMLETMPEGIIAIDVDQQILFANPTFYRLFGLPRSDAVGRKLWEIVRHPALHEAVARTFNGNAAWSTEFEVLSPHRLLTYFSRPISLASGAGSIIVLRDVSELRRLENVRQEFVANASHELKTPLTAIKAFAETILESDPNDVPQLRHFLERINRQADRLSALILDMLTLARCESHAPGFEIQSVSLRHIVAACVDQFREKAEGKSLALRAEVADDADEITADAEGAATILRNLLENATKYTPEGGRIAIWTERVDEGIALQVSDTGVGIPERDLDRIFERFYRVDKARSSELGGTGLGLSIVKHLAQSFGGSVSVTSRLNEGSVFRVIFRPSDDGEMAANASSRRDSDMLGHHGSPVDLEHLMRT</sequence>
<keyword evidence="11 13" id="KW-0472">Membrane</keyword>
<evidence type="ECO:0000256" key="12">
    <source>
        <dbReference type="SAM" id="MobiDB-lite"/>
    </source>
</evidence>
<protein>
    <recommendedName>
        <fullName evidence="3">histidine kinase</fullName>
        <ecNumber evidence="3">2.7.13.3</ecNumber>
    </recommendedName>
</protein>
<keyword evidence="10" id="KW-0902">Two-component regulatory system</keyword>
<dbReference type="GO" id="GO:0005524">
    <property type="term" value="F:ATP binding"/>
    <property type="evidence" value="ECO:0007669"/>
    <property type="project" value="UniProtKB-KW"/>
</dbReference>
<dbReference type="EC" id="2.7.13.3" evidence="3"/>
<gene>
    <name evidence="17" type="primary">phoR</name>
    <name evidence="17" type="ORF">Pan216_47140</name>
</gene>
<dbReference type="CDD" id="cd00130">
    <property type="entry name" value="PAS"/>
    <property type="match status" value="1"/>
</dbReference>
<dbReference type="InterPro" id="IPR036890">
    <property type="entry name" value="HATPase_C_sf"/>
</dbReference>
<evidence type="ECO:0000259" key="14">
    <source>
        <dbReference type="PROSITE" id="PS50109"/>
    </source>
</evidence>
<dbReference type="Pfam" id="PF00989">
    <property type="entry name" value="PAS"/>
    <property type="match status" value="1"/>
</dbReference>
<dbReference type="InterPro" id="IPR004358">
    <property type="entry name" value="Sig_transdc_His_kin-like_C"/>
</dbReference>
<evidence type="ECO:0000256" key="3">
    <source>
        <dbReference type="ARBA" id="ARBA00012438"/>
    </source>
</evidence>
<dbReference type="NCBIfam" id="TIGR00229">
    <property type="entry name" value="sensory_box"/>
    <property type="match status" value="1"/>
</dbReference>
<keyword evidence="8" id="KW-0418">Kinase</keyword>
<dbReference type="FunFam" id="1.10.287.130:FF:000008">
    <property type="entry name" value="Two-component sensor histidine kinase"/>
    <property type="match status" value="1"/>
</dbReference>
<keyword evidence="7" id="KW-0547">Nucleotide-binding</keyword>
<reference evidence="17 18" key="1">
    <citation type="submission" date="2019-02" db="EMBL/GenBank/DDBJ databases">
        <title>Deep-cultivation of Planctomycetes and their phenomic and genomic characterization uncovers novel biology.</title>
        <authorList>
            <person name="Wiegand S."/>
            <person name="Jogler M."/>
            <person name="Boedeker C."/>
            <person name="Pinto D."/>
            <person name="Vollmers J."/>
            <person name="Rivas-Marin E."/>
            <person name="Kohn T."/>
            <person name="Peeters S.H."/>
            <person name="Heuer A."/>
            <person name="Rast P."/>
            <person name="Oberbeckmann S."/>
            <person name="Bunk B."/>
            <person name="Jeske O."/>
            <person name="Meyerdierks A."/>
            <person name="Storesund J.E."/>
            <person name="Kallscheuer N."/>
            <person name="Luecker S."/>
            <person name="Lage O.M."/>
            <person name="Pohl T."/>
            <person name="Merkel B.J."/>
            <person name="Hornburger P."/>
            <person name="Mueller R.-W."/>
            <person name="Bruemmer F."/>
            <person name="Labrenz M."/>
            <person name="Spormann A.M."/>
            <person name="Op den Camp H."/>
            <person name="Overmann J."/>
            <person name="Amann R."/>
            <person name="Jetten M.S.M."/>
            <person name="Mascher T."/>
            <person name="Medema M.H."/>
            <person name="Devos D.P."/>
            <person name="Kaster A.-K."/>
            <person name="Ovreas L."/>
            <person name="Rohde M."/>
            <person name="Galperin M.Y."/>
            <person name="Jogler C."/>
        </authorList>
    </citation>
    <scope>NUCLEOTIDE SEQUENCE [LARGE SCALE GENOMIC DNA]</scope>
    <source>
        <strain evidence="17 18">Pan216</strain>
    </source>
</reference>
<comment type="subcellular location">
    <subcellularLocation>
        <location evidence="2">Cell membrane</location>
    </subcellularLocation>
</comment>
<dbReference type="InterPro" id="IPR050351">
    <property type="entry name" value="BphY/WalK/GraS-like"/>
</dbReference>
<feature type="domain" description="HAMP" evidence="16">
    <location>
        <begin position="186"/>
        <end position="238"/>
    </location>
</feature>
<dbReference type="InterPro" id="IPR003594">
    <property type="entry name" value="HATPase_dom"/>
</dbReference>
<dbReference type="PANTHER" id="PTHR45453:SF1">
    <property type="entry name" value="PHOSPHATE REGULON SENSOR PROTEIN PHOR"/>
    <property type="match status" value="1"/>
</dbReference>
<dbReference type="Gene3D" id="3.30.565.10">
    <property type="entry name" value="Histidine kinase-like ATPase, C-terminal domain"/>
    <property type="match status" value="1"/>
</dbReference>
<keyword evidence="6 17" id="KW-0808">Transferase</keyword>
<dbReference type="SUPFAM" id="SSF55874">
    <property type="entry name" value="ATPase domain of HSP90 chaperone/DNA topoisomerase II/histidine kinase"/>
    <property type="match status" value="1"/>
</dbReference>
<feature type="compositionally biased region" description="Basic and acidic residues" evidence="12">
    <location>
        <begin position="90"/>
        <end position="109"/>
    </location>
</feature>
<dbReference type="Gene3D" id="3.30.450.20">
    <property type="entry name" value="PAS domain"/>
    <property type="match status" value="1"/>
</dbReference>
<feature type="domain" description="PAS" evidence="15">
    <location>
        <begin position="243"/>
        <end position="308"/>
    </location>
</feature>
<keyword evidence="13" id="KW-0812">Transmembrane</keyword>
<accession>A0A518BA91</accession>
<dbReference type="FunFam" id="3.30.565.10:FF:000023">
    <property type="entry name" value="PAS domain-containing sensor histidine kinase"/>
    <property type="match status" value="1"/>
</dbReference>
<dbReference type="OrthoDB" id="9813151at2"/>
<dbReference type="KEGG" id="knv:Pan216_47140"/>
<dbReference type="EMBL" id="CP036279">
    <property type="protein sequence ID" value="QDU63833.1"/>
    <property type="molecule type" value="Genomic_DNA"/>
</dbReference>
<keyword evidence="18" id="KW-1185">Reference proteome</keyword>
<dbReference type="SMART" id="SM00388">
    <property type="entry name" value="HisKA"/>
    <property type="match status" value="1"/>
</dbReference>
<dbReference type="CDD" id="cd00075">
    <property type="entry name" value="HATPase"/>
    <property type="match status" value="1"/>
</dbReference>
<feature type="domain" description="Histidine kinase" evidence="14">
    <location>
        <begin position="364"/>
        <end position="582"/>
    </location>
</feature>
<evidence type="ECO:0000313" key="17">
    <source>
        <dbReference type="EMBL" id="QDU63833.1"/>
    </source>
</evidence>
<feature type="region of interest" description="Disordered" evidence="12">
    <location>
        <begin position="90"/>
        <end position="121"/>
    </location>
</feature>
<dbReference type="InterPro" id="IPR005467">
    <property type="entry name" value="His_kinase_dom"/>
</dbReference>
<evidence type="ECO:0000259" key="16">
    <source>
        <dbReference type="PROSITE" id="PS50885"/>
    </source>
</evidence>
<dbReference type="InterPro" id="IPR003661">
    <property type="entry name" value="HisK_dim/P_dom"/>
</dbReference>
<dbReference type="PANTHER" id="PTHR45453">
    <property type="entry name" value="PHOSPHATE REGULON SENSOR PROTEIN PHOR"/>
    <property type="match status" value="1"/>
</dbReference>
<dbReference type="PROSITE" id="PS50112">
    <property type="entry name" value="PAS"/>
    <property type="match status" value="1"/>
</dbReference>
<evidence type="ECO:0000256" key="8">
    <source>
        <dbReference type="ARBA" id="ARBA00022777"/>
    </source>
</evidence>
<keyword evidence="13" id="KW-1133">Transmembrane helix</keyword>
<dbReference type="Gene3D" id="1.10.287.130">
    <property type="match status" value="1"/>
</dbReference>
<evidence type="ECO:0000259" key="15">
    <source>
        <dbReference type="PROSITE" id="PS50112"/>
    </source>
</evidence>
<evidence type="ECO:0000256" key="1">
    <source>
        <dbReference type="ARBA" id="ARBA00000085"/>
    </source>
</evidence>
<dbReference type="PRINTS" id="PR00344">
    <property type="entry name" value="BCTRLSENSOR"/>
</dbReference>
<dbReference type="RefSeq" id="WP_145261599.1">
    <property type="nucleotide sequence ID" value="NZ_CP036279.1"/>
</dbReference>
<dbReference type="Pfam" id="PF00512">
    <property type="entry name" value="HisKA"/>
    <property type="match status" value="1"/>
</dbReference>
<comment type="catalytic activity">
    <reaction evidence="1">
        <text>ATP + protein L-histidine = ADP + protein N-phospho-L-histidine.</text>
        <dbReference type="EC" id="2.7.13.3"/>
    </reaction>
</comment>